<dbReference type="Proteomes" id="UP000075714">
    <property type="component" value="Unassembled WGS sequence"/>
</dbReference>
<evidence type="ECO:0000313" key="2">
    <source>
        <dbReference type="Proteomes" id="UP000075714"/>
    </source>
</evidence>
<protein>
    <submittedName>
        <fullName evidence="1">Uncharacterized protein</fullName>
    </submittedName>
</protein>
<organism evidence="1 2">
    <name type="scientific">Gonium pectorale</name>
    <name type="common">Green alga</name>
    <dbReference type="NCBI Taxonomy" id="33097"/>
    <lineage>
        <taxon>Eukaryota</taxon>
        <taxon>Viridiplantae</taxon>
        <taxon>Chlorophyta</taxon>
        <taxon>core chlorophytes</taxon>
        <taxon>Chlorophyceae</taxon>
        <taxon>CS clade</taxon>
        <taxon>Chlamydomonadales</taxon>
        <taxon>Volvocaceae</taxon>
        <taxon>Gonium</taxon>
    </lineage>
</organism>
<dbReference type="OrthoDB" id="559674at2759"/>
<proteinExistence type="predicted"/>
<comment type="caution">
    <text evidence="1">The sequence shown here is derived from an EMBL/GenBank/DDBJ whole genome shotgun (WGS) entry which is preliminary data.</text>
</comment>
<gene>
    <name evidence="1" type="ORF">GPECTOR_9g437</name>
</gene>
<name>A0A150GRI1_GONPE</name>
<reference evidence="2" key="1">
    <citation type="journal article" date="2016" name="Nat. Commun.">
        <title>The Gonium pectorale genome demonstrates co-option of cell cycle regulation during the evolution of multicellularity.</title>
        <authorList>
            <person name="Hanschen E.R."/>
            <person name="Marriage T.N."/>
            <person name="Ferris P.J."/>
            <person name="Hamaji T."/>
            <person name="Toyoda A."/>
            <person name="Fujiyama A."/>
            <person name="Neme R."/>
            <person name="Noguchi H."/>
            <person name="Minakuchi Y."/>
            <person name="Suzuki M."/>
            <person name="Kawai-Toyooka H."/>
            <person name="Smith D.R."/>
            <person name="Sparks H."/>
            <person name="Anderson J."/>
            <person name="Bakaric R."/>
            <person name="Luria V."/>
            <person name="Karger A."/>
            <person name="Kirschner M.W."/>
            <person name="Durand P.M."/>
            <person name="Michod R.E."/>
            <person name="Nozaki H."/>
            <person name="Olson B.J."/>
        </authorList>
    </citation>
    <scope>NUCLEOTIDE SEQUENCE [LARGE SCALE GENOMIC DNA]</scope>
    <source>
        <strain evidence="2">NIES-2863</strain>
    </source>
</reference>
<keyword evidence="2" id="KW-1185">Reference proteome</keyword>
<sequence length="98" mass="9879">MAPQAVALAPLFGPYTGLTPPTGGLHLLPPGVAPRPGLPLLATYQPVAALHVMSFGLAEDTASRQVSTAAELAGWLAGHGSGTLADCATDDVLVYMAD</sequence>
<evidence type="ECO:0000313" key="1">
    <source>
        <dbReference type="EMBL" id="KXZ52393.1"/>
    </source>
</evidence>
<dbReference type="EMBL" id="LSYV01000010">
    <property type="protein sequence ID" value="KXZ52393.1"/>
    <property type="molecule type" value="Genomic_DNA"/>
</dbReference>
<accession>A0A150GRI1</accession>
<dbReference type="AlphaFoldDB" id="A0A150GRI1"/>